<proteinExistence type="predicted"/>
<evidence type="ECO:0000313" key="2">
    <source>
        <dbReference type="EMBL" id="RDE51998.1"/>
    </source>
</evidence>
<comment type="caution">
    <text evidence="2">The sequence shown here is derived from an EMBL/GenBank/DDBJ whole genome shotgun (WGS) entry which is preliminary data.</text>
</comment>
<accession>A0A369XXB8</accession>
<dbReference type="Pfam" id="PF21926">
    <property type="entry name" value="FeeM"/>
    <property type="match status" value="1"/>
</dbReference>
<keyword evidence="2" id="KW-0808">Transferase</keyword>
<name>A0A369XXB8_9PROT</name>
<dbReference type="EMBL" id="QPGA01000003">
    <property type="protein sequence ID" value="RDE51998.1"/>
    <property type="molecule type" value="Genomic_DNA"/>
</dbReference>
<protein>
    <submittedName>
        <fullName evidence="2">GNAT family N-acetyltransferase</fullName>
    </submittedName>
</protein>
<dbReference type="InterPro" id="IPR054597">
    <property type="entry name" value="FeeM_cat"/>
</dbReference>
<reference evidence="2 3" key="1">
    <citation type="submission" date="2018-05" db="EMBL/GenBank/DDBJ databases">
        <title>Integrated omic analyses show evidence that a Ca. Accumulibacter phosphatis strain performs denitrification under micro-aerobic conditions.</title>
        <authorList>
            <person name="Camejo P.Y."/>
            <person name="Katherine M.D."/>
            <person name="Daniel N.R."/>
        </authorList>
    </citation>
    <scope>NUCLEOTIDE SEQUENCE [LARGE SCALE GENOMIC DNA]</scope>
    <source>
        <strain evidence="2">UW-LDO-IC</strain>
    </source>
</reference>
<dbReference type="InterPro" id="IPR016181">
    <property type="entry name" value="Acyl_CoA_acyltransferase"/>
</dbReference>
<dbReference type="Gene3D" id="3.40.630.30">
    <property type="match status" value="1"/>
</dbReference>
<dbReference type="Proteomes" id="UP000253831">
    <property type="component" value="Unassembled WGS sequence"/>
</dbReference>
<sequence length="436" mass="49738">MFRRLVLAVRKLLQRTLRKLFNILPQKRRFAVYRNFVECNPAPNERLVLKIADTKEELEACFTLLHDAYVGSGFMTPDPSGMRVTIYHALPTTTTLCAKYDGQVVGTLSLIRESVLGFPLQRIFDLTAVREKKGNIAEVSALAVHRKFRRTGGSILFPLMKFMYEYCHTFFDTRHIVIAVNPRHIEMYESLLFFRRLTQNVVENYDFVNGAPAVGATLDLRAADAIFEKHYGSKPPKKNLHAFFFRLKLGNIQLPQRRFYTTNDPVLTPELLDYFFNVRTNVFAELSDRKKCLMHTIYDLPAYQAVLPAVEDSRQDDSGRRRHRRFSVRCPAKFVIASAEGVVSKISLEIIQLSRYGFLAHALVSVPIGVWGEITIQLGPAETSQVKVAASRVSEGGVYGFRLGEPDLIWRKFVNALYSGSTHADLENATRFMTDR</sequence>
<gene>
    <name evidence="2" type="ORF">DVS81_03535</name>
</gene>
<dbReference type="SUPFAM" id="SSF55729">
    <property type="entry name" value="Acyl-CoA N-acyltransferases (Nat)"/>
    <property type="match status" value="1"/>
</dbReference>
<evidence type="ECO:0000259" key="1">
    <source>
        <dbReference type="Pfam" id="PF21926"/>
    </source>
</evidence>
<organism evidence="2 3">
    <name type="scientific">Candidatus Accumulibacter meliphilus</name>
    <dbReference type="NCBI Taxonomy" id="2211374"/>
    <lineage>
        <taxon>Bacteria</taxon>
        <taxon>Pseudomonadati</taxon>
        <taxon>Pseudomonadota</taxon>
        <taxon>Betaproteobacteria</taxon>
        <taxon>Candidatus Accumulibacter</taxon>
    </lineage>
</organism>
<dbReference type="AlphaFoldDB" id="A0A369XXB8"/>
<evidence type="ECO:0000313" key="3">
    <source>
        <dbReference type="Proteomes" id="UP000253831"/>
    </source>
</evidence>
<dbReference type="GO" id="GO:0016740">
    <property type="term" value="F:transferase activity"/>
    <property type="evidence" value="ECO:0007669"/>
    <property type="project" value="UniProtKB-KW"/>
</dbReference>
<feature type="domain" description="N-acyl amino acid synthase FeeM catalytic core" evidence="1">
    <location>
        <begin position="60"/>
        <end position="219"/>
    </location>
</feature>